<proteinExistence type="predicted"/>
<dbReference type="GO" id="GO:0008999">
    <property type="term" value="F:protein-N-terminal-alanine acetyltransferase activity"/>
    <property type="evidence" value="ECO:0007669"/>
    <property type="project" value="TreeGrafter"/>
</dbReference>
<dbReference type="InterPro" id="IPR051908">
    <property type="entry name" value="Ribosomal_N-acetyltransferase"/>
</dbReference>
<organism evidence="2 3">
    <name type="scientific">Demequina lutea</name>
    <dbReference type="NCBI Taxonomy" id="431489"/>
    <lineage>
        <taxon>Bacteria</taxon>
        <taxon>Bacillati</taxon>
        <taxon>Actinomycetota</taxon>
        <taxon>Actinomycetes</taxon>
        <taxon>Micrococcales</taxon>
        <taxon>Demequinaceae</taxon>
        <taxon>Demequina</taxon>
    </lineage>
</organism>
<name>A0A7Y9ZD84_9MICO</name>
<dbReference type="Gene3D" id="3.40.630.30">
    <property type="match status" value="1"/>
</dbReference>
<gene>
    <name evidence="2" type="ORF">BKA03_001934</name>
</gene>
<accession>A0A7Y9ZD84</accession>
<sequence length="212" mass="24096">MPETPWRIPHRIETERLVLRRYESSDVEEMSRVIIASRHYLAPWMPWARDEPISLTERSEHIATYIREYDEGTDFVMGMFLRDSGAYVGGTGLHTRLGEGILEIGYWIAADRQRNGYVTEAATALTQVAIDFAGAERVEIHHLPRNLHSRAIPERCGFTYEGRHETLMPGVDELEAADVWVATADNLKTGMLGSTPRPRLYNAAGWGLEWPS</sequence>
<dbReference type="AlphaFoldDB" id="A0A7Y9ZD84"/>
<dbReference type="InterPro" id="IPR000182">
    <property type="entry name" value="GNAT_dom"/>
</dbReference>
<reference evidence="2 3" key="1">
    <citation type="submission" date="2020-07" db="EMBL/GenBank/DDBJ databases">
        <title>Sequencing the genomes of 1000 actinobacteria strains.</title>
        <authorList>
            <person name="Klenk H.-P."/>
        </authorList>
    </citation>
    <scope>NUCLEOTIDE SEQUENCE [LARGE SCALE GENOMIC DNA]</scope>
    <source>
        <strain evidence="2 3">DSM 19970</strain>
    </source>
</reference>
<dbReference type="InterPro" id="IPR016181">
    <property type="entry name" value="Acyl_CoA_acyltransferase"/>
</dbReference>
<dbReference type="OrthoDB" id="5191051at2"/>
<dbReference type="SUPFAM" id="SSF55729">
    <property type="entry name" value="Acyl-CoA N-acyltransferases (Nat)"/>
    <property type="match status" value="1"/>
</dbReference>
<dbReference type="PANTHER" id="PTHR43441">
    <property type="entry name" value="RIBOSOMAL-PROTEIN-SERINE ACETYLTRANSFERASE"/>
    <property type="match status" value="1"/>
</dbReference>
<evidence type="ECO:0000313" key="2">
    <source>
        <dbReference type="EMBL" id="NYI41815.1"/>
    </source>
</evidence>
<protein>
    <submittedName>
        <fullName evidence="2">RimJ/RimL family protein N-acetyltransferase</fullName>
    </submittedName>
</protein>
<feature type="domain" description="N-acetyltransferase" evidence="1">
    <location>
        <begin position="17"/>
        <end position="185"/>
    </location>
</feature>
<keyword evidence="2" id="KW-0808">Transferase</keyword>
<dbReference type="Pfam" id="PF13302">
    <property type="entry name" value="Acetyltransf_3"/>
    <property type="match status" value="1"/>
</dbReference>
<dbReference type="RefSeq" id="WP_062075799.1">
    <property type="nucleotide sequence ID" value="NZ_BBRC01000013.1"/>
</dbReference>
<evidence type="ECO:0000259" key="1">
    <source>
        <dbReference type="PROSITE" id="PS51186"/>
    </source>
</evidence>
<dbReference type="Proteomes" id="UP000547973">
    <property type="component" value="Unassembled WGS sequence"/>
</dbReference>
<dbReference type="EMBL" id="JACBZO010000001">
    <property type="protein sequence ID" value="NYI41815.1"/>
    <property type="molecule type" value="Genomic_DNA"/>
</dbReference>
<comment type="caution">
    <text evidence="2">The sequence shown here is derived from an EMBL/GenBank/DDBJ whole genome shotgun (WGS) entry which is preliminary data.</text>
</comment>
<keyword evidence="3" id="KW-1185">Reference proteome</keyword>
<dbReference type="PROSITE" id="PS51186">
    <property type="entry name" value="GNAT"/>
    <property type="match status" value="1"/>
</dbReference>
<evidence type="ECO:0000313" key="3">
    <source>
        <dbReference type="Proteomes" id="UP000547973"/>
    </source>
</evidence>
<dbReference type="GO" id="GO:1990189">
    <property type="term" value="F:protein N-terminal-serine acetyltransferase activity"/>
    <property type="evidence" value="ECO:0007669"/>
    <property type="project" value="TreeGrafter"/>
</dbReference>
<dbReference type="PANTHER" id="PTHR43441:SF3">
    <property type="entry name" value="ACETYLTRANSFERASE"/>
    <property type="match status" value="1"/>
</dbReference>
<dbReference type="GO" id="GO:0005737">
    <property type="term" value="C:cytoplasm"/>
    <property type="evidence" value="ECO:0007669"/>
    <property type="project" value="TreeGrafter"/>
</dbReference>